<dbReference type="InterPro" id="IPR018639">
    <property type="entry name" value="DUF2062"/>
</dbReference>
<dbReference type="PANTHER" id="PTHR40547">
    <property type="entry name" value="SLL0298 PROTEIN"/>
    <property type="match status" value="1"/>
</dbReference>
<evidence type="ECO:0000313" key="3">
    <source>
        <dbReference type="EMBL" id="MBE3639697.1"/>
    </source>
</evidence>
<name>A0A8J6YXT2_9RHOB</name>
<feature type="transmembrane region" description="Helical" evidence="1">
    <location>
        <begin position="51"/>
        <end position="73"/>
    </location>
</feature>
<feature type="transmembrane region" description="Helical" evidence="1">
    <location>
        <begin position="79"/>
        <end position="100"/>
    </location>
</feature>
<sequence>MFKRRDKRGTGRVIVEAIYPPGGWGRAINYMYHRLKRLPDPPHRIARGTAAGIFVSFSPFFGLHFILAGVFAWMVRGNVVASIFATFVGNPVSFPFIAAAGMYTGNLVLGQHATVHFNAMMLAFKRASGDMWWNMMSVFNGTEAHWHGLAQFNRDIFLPYLLGGAINGLVVSVAGYALAHRLIDAYQRRRARLLQQKLQARLKIRSGAMVK</sequence>
<evidence type="ECO:0000313" key="4">
    <source>
        <dbReference type="Proteomes" id="UP000609121"/>
    </source>
</evidence>
<dbReference type="RefSeq" id="WP_193184597.1">
    <property type="nucleotide sequence ID" value="NZ_JACVXA010000055.1"/>
</dbReference>
<keyword evidence="4" id="KW-1185">Reference proteome</keyword>
<dbReference type="Pfam" id="PF09835">
    <property type="entry name" value="DUF2062"/>
    <property type="match status" value="1"/>
</dbReference>
<dbReference type="EMBL" id="JACVXA010000055">
    <property type="protein sequence ID" value="MBE3639697.1"/>
    <property type="molecule type" value="Genomic_DNA"/>
</dbReference>
<keyword evidence="1" id="KW-1133">Transmembrane helix</keyword>
<organism evidence="3 4">
    <name type="scientific">Mangrovicoccus algicola</name>
    <dbReference type="NCBI Taxonomy" id="2771008"/>
    <lineage>
        <taxon>Bacteria</taxon>
        <taxon>Pseudomonadati</taxon>
        <taxon>Pseudomonadota</taxon>
        <taxon>Alphaproteobacteria</taxon>
        <taxon>Rhodobacterales</taxon>
        <taxon>Paracoccaceae</taxon>
        <taxon>Mangrovicoccus</taxon>
    </lineage>
</organism>
<comment type="caution">
    <text evidence="3">The sequence shown here is derived from an EMBL/GenBank/DDBJ whole genome shotgun (WGS) entry which is preliminary data.</text>
</comment>
<keyword evidence="1" id="KW-0812">Transmembrane</keyword>
<keyword evidence="1" id="KW-0472">Membrane</keyword>
<dbReference type="AlphaFoldDB" id="A0A8J6YXT2"/>
<evidence type="ECO:0000256" key="1">
    <source>
        <dbReference type="SAM" id="Phobius"/>
    </source>
</evidence>
<gene>
    <name evidence="3" type="ORF">ICN82_15960</name>
</gene>
<reference evidence="3" key="1">
    <citation type="submission" date="2020-09" db="EMBL/GenBank/DDBJ databases">
        <title>A novel bacterium of genus Mangrovicoccus, isolated from South China Sea.</title>
        <authorList>
            <person name="Huang H."/>
            <person name="Mo K."/>
            <person name="Hu Y."/>
        </authorList>
    </citation>
    <scope>NUCLEOTIDE SEQUENCE</scope>
    <source>
        <strain evidence="3">HB182678</strain>
    </source>
</reference>
<evidence type="ECO:0000259" key="2">
    <source>
        <dbReference type="Pfam" id="PF09835"/>
    </source>
</evidence>
<dbReference type="Proteomes" id="UP000609121">
    <property type="component" value="Unassembled WGS sequence"/>
</dbReference>
<feature type="domain" description="DUF2062" evidence="2">
    <location>
        <begin position="26"/>
        <end position="191"/>
    </location>
</feature>
<feature type="transmembrane region" description="Helical" evidence="1">
    <location>
        <begin position="156"/>
        <end position="179"/>
    </location>
</feature>
<protein>
    <submittedName>
        <fullName evidence="3">DUF2062 domain-containing protein</fullName>
    </submittedName>
</protein>
<proteinExistence type="predicted"/>
<dbReference type="PANTHER" id="PTHR40547:SF1">
    <property type="entry name" value="SLL0298 PROTEIN"/>
    <property type="match status" value="1"/>
</dbReference>
<accession>A0A8J6YXT2</accession>